<evidence type="ECO:0008006" key="3">
    <source>
        <dbReference type="Google" id="ProtNLM"/>
    </source>
</evidence>
<name>A0A563E1W8_9MICO</name>
<dbReference type="InterPro" id="IPR029058">
    <property type="entry name" value="AB_hydrolase_fold"/>
</dbReference>
<dbReference type="EMBL" id="VCQV01000011">
    <property type="protein sequence ID" value="TWP36538.1"/>
    <property type="molecule type" value="Genomic_DNA"/>
</dbReference>
<dbReference type="InterPro" id="IPR050583">
    <property type="entry name" value="Mycobacterial_A85_antigen"/>
</dbReference>
<dbReference type="Proteomes" id="UP000320244">
    <property type="component" value="Unassembled WGS sequence"/>
</dbReference>
<dbReference type="Gene3D" id="3.40.50.1820">
    <property type="entry name" value="alpha/beta hydrolase"/>
    <property type="match status" value="1"/>
</dbReference>
<reference evidence="1 2" key="2">
    <citation type="submission" date="2019-08" db="EMBL/GenBank/DDBJ databases">
        <title>Jejuicoccus antrihumi gen. nov., sp. nov., a new member of the family Dermacoccaceae isolated from a cave.</title>
        <authorList>
            <person name="Schumann P."/>
            <person name="Kim I.S."/>
        </authorList>
    </citation>
    <scope>NUCLEOTIDE SEQUENCE [LARGE SCALE GENOMIC DNA]</scope>
    <source>
        <strain evidence="1 2">C5-26</strain>
    </source>
</reference>
<protein>
    <recommendedName>
        <fullName evidence="3">Esterase</fullName>
    </recommendedName>
</protein>
<dbReference type="AlphaFoldDB" id="A0A563E1W8"/>
<dbReference type="PANTHER" id="PTHR48098:SF3">
    <property type="entry name" value="IRON(III) ENTEROBACTIN ESTERASE"/>
    <property type="match status" value="1"/>
</dbReference>
<dbReference type="OrthoDB" id="9775130at2"/>
<gene>
    <name evidence="1" type="ORF">FGL98_10035</name>
</gene>
<accession>A0A563E1W8</accession>
<organism evidence="1 2">
    <name type="scientific">Leekyejoonella antrihumi</name>
    <dbReference type="NCBI Taxonomy" id="1660198"/>
    <lineage>
        <taxon>Bacteria</taxon>
        <taxon>Bacillati</taxon>
        <taxon>Actinomycetota</taxon>
        <taxon>Actinomycetes</taxon>
        <taxon>Micrococcales</taxon>
        <taxon>Dermacoccaceae</taxon>
        <taxon>Leekyejoonella</taxon>
    </lineage>
</organism>
<sequence length="334" mass="37299">MRLRLCDPDRSLRSVVLDSDGHTGRCQWRAGWWSCDLGRLPVRRLEYRFAVTRADGRTSSELDPLCTNVVDTAYGRKSVWQRADYDPPTWLAAPGVPGRLKHLELPSALTGTLPVDLWVPHGLRRRTAAPLLWCHDGPEYAQRAALLQWAAAHIESGDLPPFRVALAGVRSRMQWYSASPRYLRSVGLALDTLHERYAVRAPVAVMGASLGGLTSLLVGLGDVRVGAVLSQSGSFFDPMLDQDESQFRWFGRIAAAVRAVREAESTDRPLHIGMTVGRGEGNRADNDAMAADLRRLGHDVTLRHIPDLHNYVAWRDSLNPIWPKLLQTCWSETR</sequence>
<proteinExistence type="predicted"/>
<comment type="caution">
    <text evidence="1">The sequence shown here is derived from an EMBL/GenBank/DDBJ whole genome shotgun (WGS) entry which is preliminary data.</text>
</comment>
<dbReference type="SUPFAM" id="SSF53474">
    <property type="entry name" value="alpha/beta-Hydrolases"/>
    <property type="match status" value="1"/>
</dbReference>
<keyword evidence="2" id="KW-1185">Reference proteome</keyword>
<dbReference type="InterPro" id="IPR000801">
    <property type="entry name" value="Esterase-like"/>
</dbReference>
<reference evidence="1 2" key="1">
    <citation type="submission" date="2019-05" db="EMBL/GenBank/DDBJ databases">
        <authorList>
            <person name="Lee S.D."/>
        </authorList>
    </citation>
    <scope>NUCLEOTIDE SEQUENCE [LARGE SCALE GENOMIC DNA]</scope>
    <source>
        <strain evidence="1 2">C5-26</strain>
    </source>
</reference>
<dbReference type="Pfam" id="PF00756">
    <property type="entry name" value="Esterase"/>
    <property type="match status" value="1"/>
</dbReference>
<evidence type="ECO:0000313" key="1">
    <source>
        <dbReference type="EMBL" id="TWP36538.1"/>
    </source>
</evidence>
<dbReference type="RefSeq" id="WP_146316621.1">
    <property type="nucleotide sequence ID" value="NZ_VCQV01000011.1"/>
</dbReference>
<dbReference type="PANTHER" id="PTHR48098">
    <property type="entry name" value="ENTEROCHELIN ESTERASE-RELATED"/>
    <property type="match status" value="1"/>
</dbReference>
<evidence type="ECO:0000313" key="2">
    <source>
        <dbReference type="Proteomes" id="UP000320244"/>
    </source>
</evidence>